<keyword evidence="1" id="KW-0430">Lectin</keyword>
<gene>
    <name evidence="5" type="ORF">HHUSO_G23074</name>
</gene>
<dbReference type="Pfam" id="PF00059">
    <property type="entry name" value="Lectin_C"/>
    <property type="match status" value="1"/>
</dbReference>
<dbReference type="InterPro" id="IPR050111">
    <property type="entry name" value="C-type_lectin/snaclec_domain"/>
</dbReference>
<keyword evidence="3" id="KW-0472">Membrane</keyword>
<name>A0ABR0YVK0_HUSHU</name>
<reference evidence="5 6" key="1">
    <citation type="submission" date="2021-05" db="EMBL/GenBank/DDBJ databases">
        <authorList>
            <person name="Zahm M."/>
            <person name="Klopp C."/>
            <person name="Cabau C."/>
            <person name="Kuhl H."/>
            <person name="Suciu R."/>
            <person name="Ciorpac M."/>
            <person name="Holostenco D."/>
            <person name="Gessner J."/>
            <person name="Wuertz S."/>
            <person name="Hohne C."/>
            <person name="Stock M."/>
            <person name="Gislard M."/>
            <person name="Lluch J."/>
            <person name="Milhes M."/>
            <person name="Lampietro C."/>
            <person name="Lopez Roques C."/>
            <person name="Donnadieu C."/>
            <person name="Du K."/>
            <person name="Schartl M."/>
            <person name="Guiguen Y."/>
        </authorList>
    </citation>
    <scope>NUCLEOTIDE SEQUENCE [LARGE SCALE GENOMIC DNA]</scope>
    <source>
        <strain evidence="5">Hh-F2</strain>
        <tissue evidence="5">Blood</tissue>
    </source>
</reference>
<feature type="domain" description="C-type lectin" evidence="4">
    <location>
        <begin position="181"/>
        <end position="295"/>
    </location>
</feature>
<dbReference type="InterPro" id="IPR016187">
    <property type="entry name" value="CTDL_fold"/>
</dbReference>
<dbReference type="Gene3D" id="3.10.100.10">
    <property type="entry name" value="Mannose-Binding Protein A, subunit A"/>
    <property type="match status" value="1"/>
</dbReference>
<keyword evidence="3" id="KW-0812">Transmembrane</keyword>
<feature type="region of interest" description="Disordered" evidence="2">
    <location>
        <begin position="1"/>
        <end position="20"/>
    </location>
</feature>
<evidence type="ECO:0000313" key="6">
    <source>
        <dbReference type="Proteomes" id="UP001369086"/>
    </source>
</evidence>
<dbReference type="PANTHER" id="PTHR22803">
    <property type="entry name" value="MANNOSE, PHOSPHOLIPASE, LECTIN RECEPTOR RELATED"/>
    <property type="match status" value="1"/>
</dbReference>
<feature type="compositionally biased region" description="Basic and acidic residues" evidence="2">
    <location>
        <begin position="1"/>
        <end position="16"/>
    </location>
</feature>
<proteinExistence type="predicted"/>
<evidence type="ECO:0000256" key="3">
    <source>
        <dbReference type="SAM" id="Phobius"/>
    </source>
</evidence>
<dbReference type="Proteomes" id="UP001369086">
    <property type="component" value="Unassembled WGS sequence"/>
</dbReference>
<organism evidence="5 6">
    <name type="scientific">Huso huso</name>
    <name type="common">Beluga</name>
    <name type="synonym">Acipenser huso</name>
    <dbReference type="NCBI Taxonomy" id="61971"/>
    <lineage>
        <taxon>Eukaryota</taxon>
        <taxon>Metazoa</taxon>
        <taxon>Chordata</taxon>
        <taxon>Craniata</taxon>
        <taxon>Vertebrata</taxon>
        <taxon>Euteleostomi</taxon>
        <taxon>Actinopterygii</taxon>
        <taxon>Chondrostei</taxon>
        <taxon>Acipenseriformes</taxon>
        <taxon>Acipenseridae</taxon>
        <taxon>Huso</taxon>
    </lineage>
</organism>
<dbReference type="PROSITE" id="PS50041">
    <property type="entry name" value="C_TYPE_LECTIN_2"/>
    <property type="match status" value="1"/>
</dbReference>
<protein>
    <submittedName>
        <fullName evidence="5">C-type lectin domain family 4 member A-like</fullName>
    </submittedName>
</protein>
<evidence type="ECO:0000313" key="5">
    <source>
        <dbReference type="EMBL" id="KAK6476625.1"/>
    </source>
</evidence>
<accession>A0ABR0YVK0</accession>
<sequence>MYSTVRRGEQQADRHTAIPPPHISEGMSHVYKWSVAILALLCLLLVAAISVLGIDFHRSSEENAENARLLSNYSDLKTQLEALQRSHSSLWNNYSDLQMDYMNISESKKKCTRVLAITSELERQLGEMKREYSHLLGECSALQRIHRNLTGQYLLKDKCLPKQKFCTGGICEFCSTNWVRFNGKCYFFSPDTMSWYSSRDDCKLQGGSLVIIESREEQDFLLKRMKHVPGTAWDYYWIGLYSFNSGEQWRWVDRTVLQEGYWRRGQPTDSYYEGCVLMNPQEHFQNNWRIADCSKYKYRRVCETRAVRLIV</sequence>
<dbReference type="InterPro" id="IPR001304">
    <property type="entry name" value="C-type_lectin-like"/>
</dbReference>
<comment type="caution">
    <text evidence="5">The sequence shown here is derived from an EMBL/GenBank/DDBJ whole genome shotgun (WGS) entry which is preliminary data.</text>
</comment>
<dbReference type="InterPro" id="IPR033989">
    <property type="entry name" value="CD209-like_CTLD"/>
</dbReference>
<dbReference type="SUPFAM" id="SSF56436">
    <property type="entry name" value="C-type lectin-like"/>
    <property type="match status" value="1"/>
</dbReference>
<dbReference type="CDD" id="cd03590">
    <property type="entry name" value="CLECT_DC-SIGN_like"/>
    <property type="match status" value="1"/>
</dbReference>
<feature type="transmembrane region" description="Helical" evidence="3">
    <location>
        <begin position="33"/>
        <end position="54"/>
    </location>
</feature>
<dbReference type="EMBL" id="JAHFZB010000022">
    <property type="protein sequence ID" value="KAK6476625.1"/>
    <property type="molecule type" value="Genomic_DNA"/>
</dbReference>
<dbReference type="InterPro" id="IPR016186">
    <property type="entry name" value="C-type_lectin-like/link_sf"/>
</dbReference>
<evidence type="ECO:0000256" key="2">
    <source>
        <dbReference type="SAM" id="MobiDB-lite"/>
    </source>
</evidence>
<evidence type="ECO:0000256" key="1">
    <source>
        <dbReference type="ARBA" id="ARBA00022734"/>
    </source>
</evidence>
<keyword evidence="6" id="KW-1185">Reference proteome</keyword>
<keyword evidence="3" id="KW-1133">Transmembrane helix</keyword>
<dbReference type="SMART" id="SM00034">
    <property type="entry name" value="CLECT"/>
    <property type="match status" value="1"/>
</dbReference>
<evidence type="ECO:0000259" key="4">
    <source>
        <dbReference type="PROSITE" id="PS50041"/>
    </source>
</evidence>